<keyword evidence="2" id="KW-1185">Reference proteome</keyword>
<dbReference type="Proteomes" id="UP000050794">
    <property type="component" value="Unassembled WGS sequence"/>
</dbReference>
<proteinExistence type="predicted"/>
<gene>
    <name evidence="1" type="ORF">TCNE_LOCUS1432</name>
</gene>
<dbReference type="EMBL" id="UYWY01001068">
    <property type="protein sequence ID" value="VDM26160.1"/>
    <property type="molecule type" value="Genomic_DNA"/>
</dbReference>
<evidence type="ECO:0000313" key="1">
    <source>
        <dbReference type="EMBL" id="VDM26160.1"/>
    </source>
</evidence>
<reference evidence="1 2" key="2">
    <citation type="submission" date="2018-11" db="EMBL/GenBank/DDBJ databases">
        <authorList>
            <consortium name="Pathogen Informatics"/>
        </authorList>
    </citation>
    <scope>NUCLEOTIDE SEQUENCE [LARGE SCALE GENOMIC DNA]</scope>
</reference>
<dbReference type="AlphaFoldDB" id="A0A183TYW2"/>
<protein>
    <submittedName>
        <fullName evidence="3">SAM domain-containing protein</fullName>
    </submittedName>
</protein>
<sequence length="191" mass="21796">MDRMEKFQDLGIAIPNELKAVMNALHSENVELSLSYKEKQASAPSESRTADIPKYDDRFSAQELDREKAGDSLIAAEIRMLQDREDELKRSRSELGLPNLEDTIQIWRTGDQSYNDDRLRNQDGNMLAQRASNMRSLRLSSTSKSHRYDGYDVMIYGPTTTQWQKSTDPTPPVFGAPVLSNAHGLRLIRYE</sequence>
<accession>A0A183TYW2</accession>
<organism evidence="2 3">
    <name type="scientific">Toxocara canis</name>
    <name type="common">Canine roundworm</name>
    <dbReference type="NCBI Taxonomy" id="6265"/>
    <lineage>
        <taxon>Eukaryota</taxon>
        <taxon>Metazoa</taxon>
        <taxon>Ecdysozoa</taxon>
        <taxon>Nematoda</taxon>
        <taxon>Chromadorea</taxon>
        <taxon>Rhabditida</taxon>
        <taxon>Spirurina</taxon>
        <taxon>Ascaridomorpha</taxon>
        <taxon>Ascaridoidea</taxon>
        <taxon>Toxocaridae</taxon>
        <taxon>Toxocara</taxon>
    </lineage>
</organism>
<evidence type="ECO:0000313" key="3">
    <source>
        <dbReference type="WBParaSite" id="TCNE_0000143101-mRNA-1"/>
    </source>
</evidence>
<dbReference type="WBParaSite" id="TCNE_0000143101-mRNA-1">
    <property type="protein sequence ID" value="TCNE_0000143101-mRNA-1"/>
    <property type="gene ID" value="TCNE_0000143101"/>
</dbReference>
<reference evidence="3" key="1">
    <citation type="submission" date="2016-06" db="UniProtKB">
        <authorList>
            <consortium name="WormBaseParasite"/>
        </authorList>
    </citation>
    <scope>IDENTIFICATION</scope>
</reference>
<name>A0A183TYW2_TOXCA</name>
<evidence type="ECO:0000313" key="2">
    <source>
        <dbReference type="Proteomes" id="UP000050794"/>
    </source>
</evidence>